<dbReference type="FunFam" id="2.40.340.10:FF:000003">
    <property type="entry name" value="Molybdopterin molybdenumtransferase"/>
    <property type="match status" value="1"/>
</dbReference>
<dbReference type="EMBL" id="OX458332">
    <property type="protein sequence ID" value="CAI8879987.1"/>
    <property type="molecule type" value="Genomic_DNA"/>
</dbReference>
<name>A0AA35XW68_METCP</name>
<evidence type="ECO:0000256" key="9">
    <source>
        <dbReference type="ARBA" id="ARBA00022723"/>
    </source>
</evidence>
<evidence type="ECO:0000256" key="13">
    <source>
        <dbReference type="RuleBase" id="RU365090"/>
    </source>
</evidence>
<comment type="pathway">
    <text evidence="3 13">Cofactor biosynthesis; molybdopterin biosynthesis.</text>
</comment>
<dbReference type="FunFam" id="2.170.190.11:FF:000004">
    <property type="entry name" value="Molybdopterin molybdenumtransferase"/>
    <property type="match status" value="1"/>
</dbReference>
<evidence type="ECO:0000313" key="16">
    <source>
        <dbReference type="Proteomes" id="UP001158598"/>
    </source>
</evidence>
<protein>
    <recommendedName>
        <fullName evidence="6 13">Molybdopterin molybdenumtransferase</fullName>
        <ecNumber evidence="5 13">2.10.1.1</ecNumber>
    </recommendedName>
</protein>
<evidence type="ECO:0000256" key="2">
    <source>
        <dbReference type="ARBA" id="ARBA00002901"/>
    </source>
</evidence>
<keyword evidence="11 13" id="KW-0501">Molybdenum cofactor biosynthesis</keyword>
<dbReference type="SMART" id="SM00852">
    <property type="entry name" value="MoCF_biosynth"/>
    <property type="match status" value="1"/>
</dbReference>
<keyword evidence="8 13" id="KW-0808">Transferase</keyword>
<dbReference type="Pfam" id="PF00994">
    <property type="entry name" value="MoCF_biosynth"/>
    <property type="match status" value="1"/>
</dbReference>
<sequence>MNSATRAMTCEDDYDPSALTVETARTRILDAVSPLAEAETVGLRSALGRVLAADVRATVAVPSAPNSAMDGYALRGSDLPPSGTNRLKVVGVSRAGAPYRGVVGKGQCVRIFTGAVMPAGADTVVMQERAEAEGDWVVIGAGEKSGQNVRERGEDVAVGQVVLARGRRMTPADLGVLAGQGQAQVWVYRRLKVALFTTGDELREPGEALEEGCLYDSNRYTLLGMLQRLGIEVREFGAIPDDGQRLETVLVRASAEADAIVSTGGVSVGEFDLVRETLERVGRIQFWKIAMKPGRPITVGSIGRTAFFGLPGNPVAVMVAFYQFVQPALRRMTGEWPLSAPVVFKAVCRSKLRKRPGRVEFQRGIVELDGEGRMVVRKTGQQGSGILTSMSQANCFIVLPLDSGPVEPGSLVDVQPFFGLV</sequence>
<dbReference type="SUPFAM" id="SSF63867">
    <property type="entry name" value="MoeA C-terminal domain-like"/>
    <property type="match status" value="1"/>
</dbReference>
<reference evidence="15" key="1">
    <citation type="submission" date="2023-03" db="EMBL/GenBank/DDBJ databases">
        <authorList>
            <person name="Pearce D."/>
        </authorList>
    </citation>
    <scope>NUCLEOTIDE SEQUENCE</scope>
    <source>
        <strain evidence="15">Mc</strain>
    </source>
</reference>
<dbReference type="Pfam" id="PF03454">
    <property type="entry name" value="MoeA_C"/>
    <property type="match status" value="1"/>
</dbReference>
<evidence type="ECO:0000313" key="15">
    <source>
        <dbReference type="EMBL" id="CAI8879987.1"/>
    </source>
</evidence>
<dbReference type="Pfam" id="PF03453">
    <property type="entry name" value="MoeA_N"/>
    <property type="match status" value="1"/>
</dbReference>
<dbReference type="AlphaFoldDB" id="A0AA35XW68"/>
<comment type="similarity">
    <text evidence="4 13">Belongs to the MoeA family.</text>
</comment>
<dbReference type="InterPro" id="IPR005110">
    <property type="entry name" value="MoeA_linker/N"/>
</dbReference>
<comment type="cofactor">
    <cofactor evidence="1 13">
        <name>Mg(2+)</name>
        <dbReference type="ChEBI" id="CHEBI:18420"/>
    </cofactor>
</comment>
<dbReference type="InterPro" id="IPR036425">
    <property type="entry name" value="MoaB/Mog-like_dom_sf"/>
</dbReference>
<dbReference type="GO" id="GO:0046872">
    <property type="term" value="F:metal ion binding"/>
    <property type="evidence" value="ECO:0007669"/>
    <property type="project" value="UniProtKB-UniRule"/>
</dbReference>
<dbReference type="NCBIfam" id="NF045515">
    <property type="entry name" value="Glp_gephyrin"/>
    <property type="match status" value="1"/>
</dbReference>
<evidence type="ECO:0000256" key="11">
    <source>
        <dbReference type="ARBA" id="ARBA00023150"/>
    </source>
</evidence>
<dbReference type="Gene3D" id="2.40.340.10">
    <property type="entry name" value="MoeA, C-terminal, domain IV"/>
    <property type="match status" value="1"/>
</dbReference>
<evidence type="ECO:0000256" key="4">
    <source>
        <dbReference type="ARBA" id="ARBA00010763"/>
    </source>
</evidence>
<dbReference type="PANTHER" id="PTHR10192:SF31">
    <property type="entry name" value="MOLYBDOPTERIN MOLYBDENUMTRANSFERASE"/>
    <property type="match status" value="1"/>
</dbReference>
<evidence type="ECO:0000256" key="5">
    <source>
        <dbReference type="ARBA" id="ARBA00013269"/>
    </source>
</evidence>
<dbReference type="InterPro" id="IPR005111">
    <property type="entry name" value="MoeA_C_domain_IV"/>
</dbReference>
<dbReference type="SUPFAM" id="SSF53218">
    <property type="entry name" value="Molybdenum cofactor biosynthesis proteins"/>
    <property type="match status" value="1"/>
</dbReference>
<evidence type="ECO:0000256" key="10">
    <source>
        <dbReference type="ARBA" id="ARBA00022842"/>
    </source>
</evidence>
<dbReference type="GO" id="GO:0006777">
    <property type="term" value="P:Mo-molybdopterin cofactor biosynthetic process"/>
    <property type="evidence" value="ECO:0007669"/>
    <property type="project" value="UniProtKB-UniRule"/>
</dbReference>
<dbReference type="InterPro" id="IPR038987">
    <property type="entry name" value="MoeA-like"/>
</dbReference>
<accession>A0AA35XW68</accession>
<keyword evidence="7 13" id="KW-0500">Molybdenum</keyword>
<dbReference type="FunFam" id="3.40.980.10:FF:000004">
    <property type="entry name" value="Molybdopterin molybdenumtransferase"/>
    <property type="match status" value="1"/>
</dbReference>
<dbReference type="PANTHER" id="PTHR10192">
    <property type="entry name" value="MOLYBDOPTERIN BIOSYNTHESIS PROTEIN"/>
    <property type="match status" value="1"/>
</dbReference>
<dbReference type="Gene3D" id="3.40.980.10">
    <property type="entry name" value="MoaB/Mog-like domain"/>
    <property type="match status" value="1"/>
</dbReference>
<evidence type="ECO:0000259" key="14">
    <source>
        <dbReference type="SMART" id="SM00852"/>
    </source>
</evidence>
<dbReference type="SUPFAM" id="SSF63882">
    <property type="entry name" value="MoeA N-terminal region -like"/>
    <property type="match status" value="1"/>
</dbReference>
<evidence type="ECO:0000256" key="8">
    <source>
        <dbReference type="ARBA" id="ARBA00022679"/>
    </source>
</evidence>
<keyword evidence="10 13" id="KW-0460">Magnesium</keyword>
<organism evidence="15 16">
    <name type="scientific">Methylococcus capsulatus</name>
    <dbReference type="NCBI Taxonomy" id="414"/>
    <lineage>
        <taxon>Bacteria</taxon>
        <taxon>Pseudomonadati</taxon>
        <taxon>Pseudomonadota</taxon>
        <taxon>Gammaproteobacteria</taxon>
        <taxon>Methylococcales</taxon>
        <taxon>Methylococcaceae</taxon>
        <taxon>Methylococcus</taxon>
    </lineage>
</organism>
<dbReference type="PROSITE" id="PS01079">
    <property type="entry name" value="MOCF_BIOSYNTHESIS_2"/>
    <property type="match status" value="1"/>
</dbReference>
<comment type="catalytic activity">
    <reaction evidence="12">
        <text>adenylyl-molybdopterin + molybdate = Mo-molybdopterin + AMP + H(+)</text>
        <dbReference type="Rhea" id="RHEA:35047"/>
        <dbReference type="ChEBI" id="CHEBI:15378"/>
        <dbReference type="ChEBI" id="CHEBI:36264"/>
        <dbReference type="ChEBI" id="CHEBI:62727"/>
        <dbReference type="ChEBI" id="CHEBI:71302"/>
        <dbReference type="ChEBI" id="CHEBI:456215"/>
        <dbReference type="EC" id="2.10.1.1"/>
    </reaction>
</comment>
<dbReference type="Proteomes" id="UP001158598">
    <property type="component" value="Chromosome"/>
</dbReference>
<dbReference type="GO" id="GO:0005829">
    <property type="term" value="C:cytosol"/>
    <property type="evidence" value="ECO:0007669"/>
    <property type="project" value="TreeGrafter"/>
</dbReference>
<keyword evidence="9 13" id="KW-0479">Metal-binding</keyword>
<dbReference type="Gene3D" id="2.170.190.11">
    <property type="entry name" value="Molybdopterin biosynthesis moea protein, domain 3"/>
    <property type="match status" value="1"/>
</dbReference>
<dbReference type="InterPro" id="IPR001453">
    <property type="entry name" value="MoaB/Mog_dom"/>
</dbReference>
<comment type="function">
    <text evidence="2 13">Catalyzes the insertion of molybdate into adenylated molybdopterin with the concomitant release of AMP.</text>
</comment>
<dbReference type="EC" id="2.10.1.1" evidence="5 13"/>
<feature type="domain" description="MoaB/Mog" evidence="14">
    <location>
        <begin position="194"/>
        <end position="331"/>
    </location>
</feature>
<dbReference type="InterPro" id="IPR036135">
    <property type="entry name" value="MoeA_linker/N_sf"/>
</dbReference>
<gene>
    <name evidence="15" type="primary">moeA</name>
    <name evidence="15" type="ORF">MCNOR_3042</name>
</gene>
<evidence type="ECO:0000256" key="12">
    <source>
        <dbReference type="ARBA" id="ARBA00047317"/>
    </source>
</evidence>
<dbReference type="NCBIfam" id="TIGR00177">
    <property type="entry name" value="molyb_syn"/>
    <property type="match status" value="1"/>
</dbReference>
<evidence type="ECO:0000256" key="7">
    <source>
        <dbReference type="ARBA" id="ARBA00022505"/>
    </source>
</evidence>
<dbReference type="GO" id="GO:0061599">
    <property type="term" value="F:molybdopterin molybdotransferase activity"/>
    <property type="evidence" value="ECO:0007669"/>
    <property type="project" value="UniProtKB-UniRule"/>
</dbReference>
<dbReference type="Gene3D" id="3.90.105.10">
    <property type="entry name" value="Molybdopterin biosynthesis moea protein, domain 2"/>
    <property type="match status" value="1"/>
</dbReference>
<dbReference type="CDD" id="cd00887">
    <property type="entry name" value="MoeA"/>
    <property type="match status" value="1"/>
</dbReference>
<proteinExistence type="inferred from homology"/>
<evidence type="ECO:0000256" key="3">
    <source>
        <dbReference type="ARBA" id="ARBA00005046"/>
    </source>
</evidence>
<dbReference type="InterPro" id="IPR008284">
    <property type="entry name" value="MoCF_biosynth_CS"/>
</dbReference>
<dbReference type="InterPro" id="IPR036688">
    <property type="entry name" value="MoeA_C_domain_IV_sf"/>
</dbReference>
<evidence type="ECO:0000256" key="1">
    <source>
        <dbReference type="ARBA" id="ARBA00001946"/>
    </source>
</evidence>
<evidence type="ECO:0000256" key="6">
    <source>
        <dbReference type="ARBA" id="ARBA00021108"/>
    </source>
</evidence>